<reference evidence="2" key="1">
    <citation type="submission" date="2022-06" db="EMBL/GenBank/DDBJ databases">
        <authorList>
            <person name="Berger JAMES D."/>
            <person name="Berger JAMES D."/>
        </authorList>
    </citation>
    <scope>NUCLEOTIDE SEQUENCE [LARGE SCALE GENOMIC DNA]</scope>
</reference>
<name>A0AA85J2I2_TRIRE</name>
<feature type="chain" id="PRO_5041639990" evidence="1">
    <location>
        <begin position="25"/>
        <end position="66"/>
    </location>
</feature>
<evidence type="ECO:0000313" key="3">
    <source>
        <dbReference type="WBParaSite" id="TREG1_121300.1"/>
    </source>
</evidence>
<dbReference type="WBParaSite" id="TREG1_121300.1">
    <property type="protein sequence ID" value="TREG1_121300.1"/>
    <property type="gene ID" value="TREG1_121300"/>
</dbReference>
<evidence type="ECO:0000313" key="2">
    <source>
        <dbReference type="Proteomes" id="UP000050795"/>
    </source>
</evidence>
<keyword evidence="1" id="KW-0732">Signal</keyword>
<proteinExistence type="predicted"/>
<dbReference type="Proteomes" id="UP000050795">
    <property type="component" value="Unassembled WGS sequence"/>
</dbReference>
<organism evidence="2 3">
    <name type="scientific">Trichobilharzia regenti</name>
    <name type="common">Nasal bird schistosome</name>
    <dbReference type="NCBI Taxonomy" id="157069"/>
    <lineage>
        <taxon>Eukaryota</taxon>
        <taxon>Metazoa</taxon>
        <taxon>Spiralia</taxon>
        <taxon>Lophotrochozoa</taxon>
        <taxon>Platyhelminthes</taxon>
        <taxon>Trematoda</taxon>
        <taxon>Digenea</taxon>
        <taxon>Strigeidida</taxon>
        <taxon>Schistosomatoidea</taxon>
        <taxon>Schistosomatidae</taxon>
        <taxon>Trichobilharzia</taxon>
    </lineage>
</organism>
<reference evidence="3" key="2">
    <citation type="submission" date="2023-11" db="UniProtKB">
        <authorList>
            <consortium name="WormBaseParasite"/>
        </authorList>
    </citation>
    <scope>IDENTIFICATION</scope>
</reference>
<dbReference type="AlphaFoldDB" id="A0AA85J2I2"/>
<sequence length="66" mass="7990">MKVKANFFLIQAVIIVLFLRSCESGAEFRENLNAKWKKFLVDIYDEEYWFNFYLFLHFQLFSLGVV</sequence>
<evidence type="ECO:0000256" key="1">
    <source>
        <dbReference type="SAM" id="SignalP"/>
    </source>
</evidence>
<keyword evidence="2" id="KW-1185">Reference proteome</keyword>
<protein>
    <submittedName>
        <fullName evidence="3">Uncharacterized protein</fullName>
    </submittedName>
</protein>
<feature type="signal peptide" evidence="1">
    <location>
        <begin position="1"/>
        <end position="24"/>
    </location>
</feature>
<accession>A0AA85J2I2</accession>